<protein>
    <submittedName>
        <fullName evidence="2">Uncharacterized protein</fullName>
    </submittedName>
</protein>
<feature type="chain" id="PRO_5035321678" evidence="1">
    <location>
        <begin position="20"/>
        <end position="196"/>
    </location>
</feature>
<organism evidence="2 3">
    <name type="scientific">Daphnia galeata</name>
    <dbReference type="NCBI Taxonomy" id="27404"/>
    <lineage>
        <taxon>Eukaryota</taxon>
        <taxon>Metazoa</taxon>
        <taxon>Ecdysozoa</taxon>
        <taxon>Arthropoda</taxon>
        <taxon>Crustacea</taxon>
        <taxon>Branchiopoda</taxon>
        <taxon>Diplostraca</taxon>
        <taxon>Cladocera</taxon>
        <taxon>Anomopoda</taxon>
        <taxon>Daphniidae</taxon>
        <taxon>Daphnia</taxon>
    </lineage>
</organism>
<keyword evidence="1" id="KW-0732">Signal</keyword>
<accession>A0A8J2RWQ4</accession>
<comment type="caution">
    <text evidence="2">The sequence shown here is derived from an EMBL/GenBank/DDBJ whole genome shotgun (WGS) entry which is preliminary data.</text>
</comment>
<dbReference type="OrthoDB" id="6359623at2759"/>
<name>A0A8J2RWQ4_9CRUS</name>
<sequence>MLHNIFVFLLCVCVVIIQGNVQYQQPYITYYNGLYPYPNYAMMADSMQPSMKLVPENRFFWTWTSTTTSTSTTTCTVSANAACPRRRKRFLIDDSEDDIIDPSSIENRVVATQIDDDSRKTREAQPQLDFQSYELVQSTFSKPYISPDYNLYLRQQQPILAVNPRLFIRFTTSTVTEVSTSTSRPACFSPSGFNKC</sequence>
<evidence type="ECO:0000256" key="1">
    <source>
        <dbReference type="SAM" id="SignalP"/>
    </source>
</evidence>
<dbReference type="EMBL" id="CAKKLH010000286">
    <property type="protein sequence ID" value="CAH0108585.1"/>
    <property type="molecule type" value="Genomic_DNA"/>
</dbReference>
<keyword evidence="3" id="KW-1185">Reference proteome</keyword>
<dbReference type="AlphaFoldDB" id="A0A8J2RWQ4"/>
<dbReference type="Proteomes" id="UP000789390">
    <property type="component" value="Unassembled WGS sequence"/>
</dbReference>
<reference evidence="2" key="1">
    <citation type="submission" date="2021-11" db="EMBL/GenBank/DDBJ databases">
        <authorList>
            <person name="Schell T."/>
        </authorList>
    </citation>
    <scope>NUCLEOTIDE SEQUENCE</scope>
    <source>
        <strain evidence="2">M5</strain>
    </source>
</reference>
<proteinExistence type="predicted"/>
<evidence type="ECO:0000313" key="2">
    <source>
        <dbReference type="EMBL" id="CAH0108585.1"/>
    </source>
</evidence>
<feature type="signal peptide" evidence="1">
    <location>
        <begin position="1"/>
        <end position="19"/>
    </location>
</feature>
<evidence type="ECO:0000313" key="3">
    <source>
        <dbReference type="Proteomes" id="UP000789390"/>
    </source>
</evidence>
<gene>
    <name evidence="2" type="ORF">DGAL_LOCUS11981</name>
</gene>